<dbReference type="OrthoDB" id="9835959at2759"/>
<reference evidence="11" key="1">
    <citation type="submission" date="2025-08" db="UniProtKB">
        <authorList>
            <consortium name="RefSeq"/>
        </authorList>
    </citation>
    <scope>IDENTIFICATION</scope>
    <source>
        <tissue evidence="11">Muscle</tissue>
    </source>
</reference>
<dbReference type="AlphaFoldDB" id="A0A8B7QFY4"/>
<dbReference type="InterPro" id="IPR036116">
    <property type="entry name" value="FN3_sf"/>
</dbReference>
<dbReference type="InterPro" id="IPR015321">
    <property type="entry name" value="TypeI_recpt_CBD"/>
</dbReference>
<dbReference type="Proteomes" id="UP000694851">
    <property type="component" value="Unplaced"/>
</dbReference>
<evidence type="ECO:0000256" key="4">
    <source>
        <dbReference type="ARBA" id="ARBA00022989"/>
    </source>
</evidence>
<keyword evidence="10" id="KW-1185">Reference proteome</keyword>
<feature type="region of interest" description="Disordered" evidence="8">
    <location>
        <begin position="1"/>
        <end position="36"/>
    </location>
</feature>
<dbReference type="GO" id="GO:0009897">
    <property type="term" value="C:external side of plasma membrane"/>
    <property type="evidence" value="ECO:0007669"/>
    <property type="project" value="TreeGrafter"/>
</dbReference>
<proteinExistence type="predicted"/>
<dbReference type="Pfam" id="PF09240">
    <property type="entry name" value="IL6Ra-bind"/>
    <property type="match status" value="1"/>
</dbReference>
<keyword evidence="6 11" id="KW-0675">Receptor</keyword>
<dbReference type="SUPFAM" id="SSF49265">
    <property type="entry name" value="Fibronectin type III"/>
    <property type="match status" value="2"/>
</dbReference>
<keyword evidence="2" id="KW-0812">Transmembrane</keyword>
<gene>
    <name evidence="11" type="primary">CSF2RA</name>
</gene>
<organism evidence="10 11">
    <name type="scientific">Hipposideros armiger</name>
    <name type="common">Great Himalayan leaf-nosed bat</name>
    <dbReference type="NCBI Taxonomy" id="186990"/>
    <lineage>
        <taxon>Eukaryota</taxon>
        <taxon>Metazoa</taxon>
        <taxon>Chordata</taxon>
        <taxon>Craniata</taxon>
        <taxon>Vertebrata</taxon>
        <taxon>Euteleostomi</taxon>
        <taxon>Mammalia</taxon>
        <taxon>Eutheria</taxon>
        <taxon>Laurasiatheria</taxon>
        <taxon>Chiroptera</taxon>
        <taxon>Yinpterochiroptera</taxon>
        <taxon>Rhinolophoidea</taxon>
        <taxon>Hipposideridae</taxon>
        <taxon>Hipposideros</taxon>
    </lineage>
</organism>
<dbReference type="InterPro" id="IPR003532">
    <property type="entry name" value="Short_hematopoietin_rcpt_2_CS"/>
</dbReference>
<comment type="subcellular location">
    <subcellularLocation>
        <location evidence="1">Membrane</location>
        <topology evidence="1">Single-pass type I membrane protein</topology>
    </subcellularLocation>
</comment>
<keyword evidence="5" id="KW-0472">Membrane</keyword>
<dbReference type="Pfam" id="PF18611">
    <property type="entry name" value="IL3Ra_N"/>
    <property type="match status" value="1"/>
</dbReference>
<name>A0A8B7QFY4_HIPAR</name>
<dbReference type="PANTHER" id="PTHR23037">
    <property type="entry name" value="CYTOKINE RECEPTOR"/>
    <property type="match status" value="1"/>
</dbReference>
<evidence type="ECO:0000256" key="1">
    <source>
        <dbReference type="ARBA" id="ARBA00004479"/>
    </source>
</evidence>
<dbReference type="PROSITE" id="PS50853">
    <property type="entry name" value="FN3"/>
    <property type="match status" value="1"/>
</dbReference>
<keyword evidence="4" id="KW-1133">Transmembrane helix</keyword>
<dbReference type="InterPro" id="IPR040907">
    <property type="entry name" value="IL3Ra_N"/>
</dbReference>
<dbReference type="RefSeq" id="XP_019486563.1">
    <property type="nucleotide sequence ID" value="XM_019631018.1"/>
</dbReference>
<evidence type="ECO:0000256" key="2">
    <source>
        <dbReference type="ARBA" id="ARBA00022692"/>
    </source>
</evidence>
<dbReference type="GO" id="GO:0004896">
    <property type="term" value="F:cytokine receptor activity"/>
    <property type="evidence" value="ECO:0007669"/>
    <property type="project" value="InterPro"/>
</dbReference>
<evidence type="ECO:0000256" key="3">
    <source>
        <dbReference type="ARBA" id="ARBA00022729"/>
    </source>
</evidence>
<feature type="domain" description="Fibronectin type-III" evidence="9">
    <location>
        <begin position="287"/>
        <end position="387"/>
    </location>
</feature>
<protein>
    <submittedName>
        <fullName evidence="11">Granulocyte-macrophage colony-stimulating factor receptor subunit alpha isoform X2</fullName>
    </submittedName>
</protein>
<sequence>MKEGRRRRDRCENLGKRNSGSHAEEGPSLQTSGVEQSTPVLENLAKAWRNTSPHTCGGSSMARPAGSPMGPQVKAVLLSVLLCLAVLLTQQDQGSRSEKHIPYLNVRFDPWKMNLSWDCQENVTVVTCQMVHKEKGPVTKKPKGKACYCTFATYDLHRGATFVITVNDTSREPIIETYANPGEEGTAAQNFSCAVRNASFMNCTWAKGPAAPEDVQYFLYIQDGKRSKGTECPQYTERSGTHVGCHLQDLSELDFYSYFLVNGTSQQAGIQFFDTILSLNEIERYSPPHNITVRCNQSHCLIQWEKPRLLQKHLSDGDFQFQLDIRTADNTQPSENPLVPAGSGTRYTFVSPQPRAKHTVRIRAANARGHTWGDWSQPVAFARTPHAGTTKEKQKKINVTL</sequence>
<evidence type="ECO:0000256" key="5">
    <source>
        <dbReference type="ARBA" id="ARBA00023136"/>
    </source>
</evidence>
<evidence type="ECO:0000313" key="10">
    <source>
        <dbReference type="Proteomes" id="UP000694851"/>
    </source>
</evidence>
<dbReference type="InterPro" id="IPR013783">
    <property type="entry name" value="Ig-like_fold"/>
</dbReference>
<evidence type="ECO:0000256" key="8">
    <source>
        <dbReference type="SAM" id="MobiDB-lite"/>
    </source>
</evidence>
<dbReference type="CTD" id="1438"/>
<keyword evidence="7" id="KW-0325">Glycoprotein</keyword>
<keyword evidence="3" id="KW-0732">Signal</keyword>
<evidence type="ECO:0000259" key="9">
    <source>
        <dbReference type="PROSITE" id="PS50853"/>
    </source>
</evidence>
<dbReference type="PANTHER" id="PTHR23037:SF46">
    <property type="entry name" value="INTERLEUKIN 5 RECEPTOR SUBUNIT ALPHA"/>
    <property type="match status" value="1"/>
</dbReference>
<evidence type="ECO:0000256" key="7">
    <source>
        <dbReference type="ARBA" id="ARBA00023180"/>
    </source>
</evidence>
<accession>A0A8B7QFY4</accession>
<evidence type="ECO:0000256" key="6">
    <source>
        <dbReference type="ARBA" id="ARBA00023170"/>
    </source>
</evidence>
<dbReference type="InterPro" id="IPR003961">
    <property type="entry name" value="FN3_dom"/>
</dbReference>
<dbReference type="FunFam" id="2.60.40.10:FF:001087">
    <property type="entry name" value="Colony stimulating factor 2 receptor alpha subunit"/>
    <property type="match status" value="1"/>
</dbReference>
<dbReference type="Gene3D" id="2.60.40.10">
    <property type="entry name" value="Immunoglobulins"/>
    <property type="match status" value="2"/>
</dbReference>
<dbReference type="GeneID" id="109375576"/>
<dbReference type="PROSITE" id="PS01356">
    <property type="entry name" value="HEMATOPO_REC_S_F2"/>
    <property type="match status" value="1"/>
</dbReference>
<dbReference type="CDD" id="cd00063">
    <property type="entry name" value="FN3"/>
    <property type="match status" value="1"/>
</dbReference>
<evidence type="ECO:0000313" key="11">
    <source>
        <dbReference type="RefSeq" id="XP_019486563.1"/>
    </source>
</evidence>